<dbReference type="AlphaFoldDB" id="A0A6G9XM97"/>
<gene>
    <name evidence="1" type="ORF">F5X71_06790</name>
</gene>
<accession>A0A6G9XM97</accession>
<dbReference type="RefSeq" id="WP_167461166.1">
    <property type="nucleotide sequence ID" value="NZ_CP046171.1"/>
</dbReference>
<proteinExistence type="predicted"/>
<reference evidence="1 2" key="1">
    <citation type="journal article" date="2019" name="ACS Chem. Biol.">
        <title>Identification and Mobilization of a Cryptic Antibiotic Biosynthesis Gene Locus from a Human-Pathogenic Nocardia Isolate.</title>
        <authorList>
            <person name="Herisse M."/>
            <person name="Ishida K."/>
            <person name="Porter J.L."/>
            <person name="Howden B."/>
            <person name="Hertweck C."/>
            <person name="Stinear T.P."/>
            <person name="Pidot S.J."/>
        </authorList>
    </citation>
    <scope>NUCLEOTIDE SEQUENCE [LARGE SCALE GENOMIC DNA]</scope>
    <source>
        <strain evidence="1 2">AUSMDU00024985</strain>
    </source>
</reference>
<dbReference type="EMBL" id="CP046171">
    <property type="protein sequence ID" value="QIS02061.1"/>
    <property type="molecule type" value="Genomic_DNA"/>
</dbReference>
<evidence type="ECO:0000313" key="1">
    <source>
        <dbReference type="EMBL" id="QIS02061.1"/>
    </source>
</evidence>
<sequence>MNEREIRRYCRKVLRDCDIQPPLQIEELCHRLGDHRGKRIRLVPWALPVPGPFGLWMSRSHEDWIFFQAETTRVHQVHIILHEIGHILCEHVDDTDLNDVPDLGPDFPADLTKRGLRRTCYDEQRERHAEMVATIIQEWSSVIDYTTPAAPPGSDAQALYSALNGRRGWL</sequence>
<evidence type="ECO:0008006" key="3">
    <source>
        <dbReference type="Google" id="ProtNLM"/>
    </source>
</evidence>
<protein>
    <recommendedName>
        <fullName evidence="3">IrrE N-terminal-like domain-containing protein</fullName>
    </recommendedName>
</protein>
<evidence type="ECO:0000313" key="2">
    <source>
        <dbReference type="Proteomes" id="UP000501705"/>
    </source>
</evidence>
<name>A0A6G9XM97_NOCBR</name>
<organism evidence="1 2">
    <name type="scientific">Nocardia brasiliensis</name>
    <dbReference type="NCBI Taxonomy" id="37326"/>
    <lineage>
        <taxon>Bacteria</taxon>
        <taxon>Bacillati</taxon>
        <taxon>Actinomycetota</taxon>
        <taxon>Actinomycetes</taxon>
        <taxon>Mycobacteriales</taxon>
        <taxon>Nocardiaceae</taxon>
        <taxon>Nocardia</taxon>
    </lineage>
</organism>
<dbReference type="Proteomes" id="UP000501705">
    <property type="component" value="Chromosome"/>
</dbReference>